<dbReference type="Proteomes" id="UP000799772">
    <property type="component" value="Unassembled WGS sequence"/>
</dbReference>
<evidence type="ECO:0000256" key="1">
    <source>
        <dbReference type="SAM" id="MobiDB-lite"/>
    </source>
</evidence>
<evidence type="ECO:0000313" key="2">
    <source>
        <dbReference type="EMBL" id="KAF2098715.1"/>
    </source>
</evidence>
<keyword evidence="3" id="KW-1185">Reference proteome</keyword>
<organism evidence="2 3">
    <name type="scientific">Rhizodiscina lignyota</name>
    <dbReference type="NCBI Taxonomy" id="1504668"/>
    <lineage>
        <taxon>Eukaryota</taxon>
        <taxon>Fungi</taxon>
        <taxon>Dikarya</taxon>
        <taxon>Ascomycota</taxon>
        <taxon>Pezizomycotina</taxon>
        <taxon>Dothideomycetes</taxon>
        <taxon>Pleosporomycetidae</taxon>
        <taxon>Aulographales</taxon>
        <taxon>Rhizodiscinaceae</taxon>
        <taxon>Rhizodiscina</taxon>
    </lineage>
</organism>
<evidence type="ECO:0000313" key="3">
    <source>
        <dbReference type="Proteomes" id="UP000799772"/>
    </source>
</evidence>
<accession>A0A9P4IG77</accession>
<comment type="caution">
    <text evidence="2">The sequence shown here is derived from an EMBL/GenBank/DDBJ whole genome shotgun (WGS) entry which is preliminary data.</text>
</comment>
<gene>
    <name evidence="2" type="ORF">NA57DRAFT_75953</name>
</gene>
<protein>
    <submittedName>
        <fullName evidence="2">Uncharacterized protein</fullName>
    </submittedName>
</protein>
<name>A0A9P4IG77_9PEZI</name>
<dbReference type="AlphaFoldDB" id="A0A9P4IG77"/>
<sequence length="215" mass="24938">MSVTTGAPIADPAREGGDGQITPTMASRVMSRLKRSADQMQTEPEGTDATPDPGRSSSYVTEYTSRKRVRDRPLRPMPDVTARFEDLPQDIRQYIFALAIDASTPRPHDRILDRKAYYTDERNAFLKKQWEAAKLTNGENTLRSLASVCSSWRHDMGWVCSFRVRQIEIWDRTSYLLLARHDPQNLWMDRTEYRWTKKLQMILAFEALRGRRRAV</sequence>
<dbReference type="EMBL" id="ML978126">
    <property type="protein sequence ID" value="KAF2098715.1"/>
    <property type="molecule type" value="Genomic_DNA"/>
</dbReference>
<feature type="region of interest" description="Disordered" evidence="1">
    <location>
        <begin position="1"/>
        <end position="74"/>
    </location>
</feature>
<proteinExistence type="predicted"/>
<reference evidence="2" key="1">
    <citation type="journal article" date="2020" name="Stud. Mycol.">
        <title>101 Dothideomycetes genomes: a test case for predicting lifestyles and emergence of pathogens.</title>
        <authorList>
            <person name="Haridas S."/>
            <person name="Albert R."/>
            <person name="Binder M."/>
            <person name="Bloem J."/>
            <person name="Labutti K."/>
            <person name="Salamov A."/>
            <person name="Andreopoulos B."/>
            <person name="Baker S."/>
            <person name="Barry K."/>
            <person name="Bills G."/>
            <person name="Bluhm B."/>
            <person name="Cannon C."/>
            <person name="Castanera R."/>
            <person name="Culley D."/>
            <person name="Daum C."/>
            <person name="Ezra D."/>
            <person name="Gonzalez J."/>
            <person name="Henrissat B."/>
            <person name="Kuo A."/>
            <person name="Liang C."/>
            <person name="Lipzen A."/>
            <person name="Lutzoni F."/>
            <person name="Magnuson J."/>
            <person name="Mondo S."/>
            <person name="Nolan M."/>
            <person name="Ohm R."/>
            <person name="Pangilinan J."/>
            <person name="Park H.-J."/>
            <person name="Ramirez L."/>
            <person name="Alfaro M."/>
            <person name="Sun H."/>
            <person name="Tritt A."/>
            <person name="Yoshinaga Y."/>
            <person name="Zwiers L.-H."/>
            <person name="Turgeon B."/>
            <person name="Goodwin S."/>
            <person name="Spatafora J."/>
            <person name="Crous P."/>
            <person name="Grigoriev I."/>
        </authorList>
    </citation>
    <scope>NUCLEOTIDE SEQUENCE</scope>
    <source>
        <strain evidence="2">CBS 133067</strain>
    </source>
</reference>